<keyword evidence="4" id="KW-0539">Nucleus</keyword>
<evidence type="ECO:0000256" key="2">
    <source>
        <dbReference type="ARBA" id="ARBA00007857"/>
    </source>
</evidence>
<evidence type="ECO:0000256" key="5">
    <source>
        <dbReference type="ARBA" id="ARBA00047033"/>
    </source>
</evidence>
<feature type="compositionally biased region" description="Basic and acidic residues" evidence="6">
    <location>
        <begin position="1002"/>
        <end position="1064"/>
    </location>
</feature>
<evidence type="ECO:0000256" key="3">
    <source>
        <dbReference type="ARBA" id="ARBA00019596"/>
    </source>
</evidence>
<evidence type="ECO:0000256" key="1">
    <source>
        <dbReference type="ARBA" id="ARBA00004123"/>
    </source>
</evidence>
<evidence type="ECO:0000259" key="9">
    <source>
        <dbReference type="Pfam" id="PF16134"/>
    </source>
</evidence>
<feature type="domain" description="THO complex subunitTHOC2 N-terminal" evidence="8">
    <location>
        <begin position="466"/>
        <end position="497"/>
    </location>
</feature>
<feature type="compositionally biased region" description="Basic and acidic residues" evidence="6">
    <location>
        <begin position="1160"/>
        <end position="1178"/>
    </location>
</feature>
<evidence type="ECO:0000313" key="11">
    <source>
        <dbReference type="Proteomes" id="UP001164746"/>
    </source>
</evidence>
<comment type="subunit">
    <text evidence="5">Component of the THO subcomplex, which is composed of THOC1, THOC2, THOC3, THOC5, THOC6 and THOC7. The THO subcomplex interacts with DDX39B to form the THO-DDX39B complex which multimerizes into a 28-subunit tetrameric assembly. Component of the transcription/export (TREX) complex at least composed of ALYREF/THOC4, DDX39B, SARNP/CIP29, CHTOP and the THO subcomplex; in the complex interacts with THOC1, THOC3, THOC5, THOC7 and DDX39B. TREX seems to have a dynamic structure involving ATP-dependent remodeling. Interacts with POLDIP3 and ZC3H11A.</text>
</comment>
<dbReference type="Pfam" id="PF11262">
    <property type="entry name" value="Tho2"/>
    <property type="match status" value="1"/>
</dbReference>
<dbReference type="InterPro" id="IPR032302">
    <property type="entry name" value="THOC2_N"/>
</dbReference>
<gene>
    <name evidence="10" type="ORF">MAR_023058</name>
</gene>
<feature type="region of interest" description="Disordered" evidence="6">
    <location>
        <begin position="965"/>
        <end position="1218"/>
    </location>
</feature>
<feature type="domain" description="THO complex subunit 2 N-terminal" evidence="9">
    <location>
        <begin position="78"/>
        <end position="324"/>
    </location>
</feature>
<organism evidence="10 11">
    <name type="scientific">Mya arenaria</name>
    <name type="common">Soft-shell clam</name>
    <dbReference type="NCBI Taxonomy" id="6604"/>
    <lineage>
        <taxon>Eukaryota</taxon>
        <taxon>Metazoa</taxon>
        <taxon>Spiralia</taxon>
        <taxon>Lophotrochozoa</taxon>
        <taxon>Mollusca</taxon>
        <taxon>Bivalvia</taxon>
        <taxon>Autobranchia</taxon>
        <taxon>Heteroconchia</taxon>
        <taxon>Euheterodonta</taxon>
        <taxon>Imparidentia</taxon>
        <taxon>Neoheterodontei</taxon>
        <taxon>Myida</taxon>
        <taxon>Myoidea</taxon>
        <taxon>Myidae</taxon>
        <taxon>Mya</taxon>
    </lineage>
</organism>
<accession>A0ABY7DPU1</accession>
<evidence type="ECO:0000256" key="4">
    <source>
        <dbReference type="ARBA" id="ARBA00023242"/>
    </source>
</evidence>
<feature type="compositionally biased region" description="Basic and acidic residues" evidence="6">
    <location>
        <begin position="1195"/>
        <end position="1204"/>
    </location>
</feature>
<dbReference type="Pfam" id="PF16134">
    <property type="entry name" value="THOC2_N"/>
    <property type="match status" value="1"/>
</dbReference>
<dbReference type="InterPro" id="IPR021726">
    <property type="entry name" value="THO_THOC2_N"/>
</dbReference>
<feature type="compositionally biased region" description="Basic and acidic residues" evidence="6">
    <location>
        <begin position="965"/>
        <end position="981"/>
    </location>
</feature>
<dbReference type="Proteomes" id="UP001164746">
    <property type="component" value="Chromosome 3"/>
</dbReference>
<protein>
    <recommendedName>
        <fullName evidence="3">THO complex subunit 2</fullName>
    </recommendedName>
</protein>
<dbReference type="EMBL" id="CP111014">
    <property type="protein sequence ID" value="WAQ98685.1"/>
    <property type="molecule type" value="Genomic_DNA"/>
</dbReference>
<dbReference type="PANTHER" id="PTHR21597">
    <property type="entry name" value="THO2 PROTEIN"/>
    <property type="match status" value="1"/>
</dbReference>
<keyword evidence="11" id="KW-1185">Reference proteome</keyword>
<comment type="subcellular location">
    <subcellularLocation>
        <location evidence="1">Nucleus</location>
    </subcellularLocation>
</comment>
<proteinExistence type="inferred from homology"/>
<evidence type="ECO:0000259" key="8">
    <source>
        <dbReference type="Pfam" id="PF11732"/>
    </source>
</evidence>
<sequence>MAVSFLSPEQCKTWEKSGKQEFLKFINGVGDRSVLSSLGNRDFRQAIYDLCQHVIKGNLRVEQAIHVFHDLKTFDCDALLKSRLDHETYKQQKFNLLREESEGYSKLVAELNQEITYKITPAVMLQNIKSLIGCFNLDPNRVIDVLLESFENRPEVEDFYIPLIQSYVQDNETLCHCLGLKFQFFKDDETPSSLFKLAAILLKNDLVHLETLYPHLHPVDSVILEYSKKEMADAKAYARKLMVINLADKSDEKKKEEEEVKIDVRVNNQKLGLVEALLCIGAWEKSKCILDWLPEFFATTHKPVASALCALIHTVMDPVYRTSSGMTSKLVSKWPPIEELGGSVPRATSFQEVNTLVFPMVAYLGPYISCDPILLMKLIRLSKQYMIKGSLSPEDAPTYYGLLNVIDEALLPSVSFLSYRMYGNWKNELYISHPALIRVKADCLEKSKYIMKRLAKENVKISGRQLGKLSHSNPGVLFEYILRQVEKYDNLIGPVWRLLLAASKYTVEQTGLVQYVTNQLKAGRSTDLLLMQEIVQKMAGIEVSEEITADQLDAMSGGELLRQEGGYFTQVRNMKKSSSRLKDTMLEHDLALSLCLLISQQRDSVIFKEATRHLKHYGKLYDQCQDTLVQFGSFLSMQLSTEEFVKRLPPIHKMVTEFHVPPDAAFFLSRPLYSYDINAKYDELRKAERAEKDKKDKLSTSAKSHILCDVLGAIHLKDEEKRQTEHVQRITARLKAQRDQWFVSRATKNETITQFLQLCIFPRCCFTASDAVYCAEFIHILHNLKTPNFSTLICYDRIFCDITYTVSSCTENEAQRYGRFLCAALDTVMRWHSSKEFYEKECGAYPGFVTVFRKGENSNQKADQLDYENYRHVCHKWHFRITKAMVTCIESSNYIQIRNALIVLTKILPHYPRIVQFGSPLERRVDRLKQEEKEKRPDLFALAMGRRQQLQQPRPAPLCQETLEKARSEEKGRDSPVDAKKSNSSTATEKKEVTLASSKASGSKDKKEKEKSEKLAEPDKARSEDKMDKSKDDKATRKDEKGIKAKEEKIDTHKVKIKREDKSDIVTPLKLKVKQEKVEPPEESENLRSDRKEKGKEKKGEKERLKVKVEKDGDEPKGKDVRDKEEKLRAKLERMKEETKDRHEKEGRKEKHDRKLKRSYSPEEAAKEVMYRDHRDAEAASNSSHGSHRQTPEASPRRAEERDTKRRKTEAIASTSKVSIGDEYSPLMEVTTNLPLSSSDGVKVVTMEMMKAPAAT</sequence>
<dbReference type="InterPro" id="IPR021418">
    <property type="entry name" value="THO_THOC2_C"/>
</dbReference>
<comment type="similarity">
    <text evidence="2">Belongs to the THOC2 family.</text>
</comment>
<name>A0ABY7DPU1_MYAAR</name>
<dbReference type="InterPro" id="IPR040007">
    <property type="entry name" value="Tho2"/>
</dbReference>
<reference evidence="10" key="1">
    <citation type="submission" date="2022-11" db="EMBL/GenBank/DDBJ databases">
        <title>Centuries of genome instability and evolution in soft-shell clam transmissible cancer (bioRxiv).</title>
        <authorList>
            <person name="Hart S.F.M."/>
            <person name="Yonemitsu M.A."/>
            <person name="Giersch R.M."/>
            <person name="Beal B.F."/>
            <person name="Arriagada G."/>
            <person name="Davis B.W."/>
            <person name="Ostrander E.A."/>
            <person name="Goff S.P."/>
            <person name="Metzger M.J."/>
        </authorList>
    </citation>
    <scope>NUCLEOTIDE SEQUENCE</scope>
    <source>
        <strain evidence="10">MELC-2E11</strain>
        <tissue evidence="10">Siphon/mantle</tissue>
    </source>
</reference>
<feature type="compositionally biased region" description="Basic and acidic residues" evidence="6">
    <location>
        <begin position="1073"/>
        <end position="1150"/>
    </location>
</feature>
<evidence type="ECO:0000313" key="10">
    <source>
        <dbReference type="EMBL" id="WAQ98685.1"/>
    </source>
</evidence>
<feature type="domain" description="THO complex subunitTHOC2 C-terminal" evidence="7">
    <location>
        <begin position="678"/>
        <end position="949"/>
    </location>
</feature>
<evidence type="ECO:0000256" key="6">
    <source>
        <dbReference type="SAM" id="MobiDB-lite"/>
    </source>
</evidence>
<evidence type="ECO:0000259" key="7">
    <source>
        <dbReference type="Pfam" id="PF11262"/>
    </source>
</evidence>
<dbReference type="Pfam" id="PF11732">
    <property type="entry name" value="Thoc2"/>
    <property type="match status" value="1"/>
</dbReference>
<dbReference type="PANTHER" id="PTHR21597:SF0">
    <property type="entry name" value="THO COMPLEX SUBUNIT 2"/>
    <property type="match status" value="1"/>
</dbReference>